<evidence type="ECO:0000313" key="1">
    <source>
        <dbReference type="EMBL" id="MEJ8642015.1"/>
    </source>
</evidence>
<dbReference type="InterPro" id="IPR027417">
    <property type="entry name" value="P-loop_NTPase"/>
</dbReference>
<comment type="caution">
    <text evidence="1">The sequence shown here is derived from an EMBL/GenBank/DDBJ whole genome shotgun (WGS) entry which is preliminary data.</text>
</comment>
<dbReference type="Proteomes" id="UP001382904">
    <property type="component" value="Unassembled WGS sequence"/>
</dbReference>
<reference evidence="1 2" key="1">
    <citation type="submission" date="2024-03" db="EMBL/GenBank/DDBJ databases">
        <title>Novel Streptomyces species of biotechnological and ecological value are a feature of Machair soil.</title>
        <authorList>
            <person name="Prole J.R."/>
            <person name="Goodfellow M."/>
            <person name="Allenby N."/>
            <person name="Ward A.C."/>
        </authorList>
    </citation>
    <scope>NUCLEOTIDE SEQUENCE [LARGE SCALE GENOMIC DNA]</scope>
    <source>
        <strain evidence="1 2">MS1.HAVA.3</strain>
    </source>
</reference>
<keyword evidence="2" id="KW-1185">Reference proteome</keyword>
<evidence type="ECO:0000313" key="2">
    <source>
        <dbReference type="Proteomes" id="UP001382904"/>
    </source>
</evidence>
<sequence>MDSYYYKLLAKCRLAGAGDNPMFDWWRSFPQPRRVVYLEVSPETAWRRSREGARLNRLEHYGDVPDRDAFERYQGDLRKTMREEIRDLPVTVIEEHRDPARTAAEIRKVLAHELG</sequence>
<dbReference type="EMBL" id="JBBKAM010000002">
    <property type="protein sequence ID" value="MEJ8642015.1"/>
    <property type="molecule type" value="Genomic_DNA"/>
</dbReference>
<evidence type="ECO:0008006" key="3">
    <source>
        <dbReference type="Google" id="ProtNLM"/>
    </source>
</evidence>
<name>A0ABU8U2C6_9ACTN</name>
<gene>
    <name evidence="1" type="ORF">WKI68_12145</name>
</gene>
<organism evidence="1 2">
    <name type="scientific">Streptomyces caledonius</name>
    <dbReference type="NCBI Taxonomy" id="3134107"/>
    <lineage>
        <taxon>Bacteria</taxon>
        <taxon>Bacillati</taxon>
        <taxon>Actinomycetota</taxon>
        <taxon>Actinomycetes</taxon>
        <taxon>Kitasatosporales</taxon>
        <taxon>Streptomycetaceae</taxon>
        <taxon>Streptomyces</taxon>
    </lineage>
</organism>
<dbReference type="Gene3D" id="3.40.50.300">
    <property type="entry name" value="P-loop containing nucleotide triphosphate hydrolases"/>
    <property type="match status" value="1"/>
</dbReference>
<accession>A0ABU8U2C6</accession>
<protein>
    <recommendedName>
        <fullName evidence="3">Thymidylate kinase</fullName>
    </recommendedName>
</protein>
<dbReference type="SUPFAM" id="SSF52540">
    <property type="entry name" value="P-loop containing nucleoside triphosphate hydrolases"/>
    <property type="match status" value="1"/>
</dbReference>
<proteinExistence type="predicted"/>